<gene>
    <name evidence="2" type="ORF">PGB34_09515</name>
</gene>
<protein>
    <submittedName>
        <fullName evidence="2">Uncharacterized protein</fullName>
    </submittedName>
</protein>
<feature type="region of interest" description="Disordered" evidence="1">
    <location>
        <begin position="51"/>
        <end position="70"/>
    </location>
</feature>
<dbReference type="RefSeq" id="WP_271427840.1">
    <property type="nucleotide sequence ID" value="NZ_JAQIPB010000003.1"/>
</dbReference>
<comment type="caution">
    <text evidence="2">The sequence shown here is derived from an EMBL/GenBank/DDBJ whole genome shotgun (WGS) entry which is preliminary data.</text>
</comment>
<sequence>MPPDTASSPAATLTVPRSLRPAGAMPGQVPPQRQGSEAVSRFGAAAYLLDRLDTRPIEQRQPQRPWWRLW</sequence>
<dbReference type="EMBL" id="JAQIPB010000003">
    <property type="protein sequence ID" value="MDA7416601.1"/>
    <property type="molecule type" value="Genomic_DNA"/>
</dbReference>
<reference evidence="2" key="1">
    <citation type="submission" date="2023-01" db="EMBL/GenBank/DDBJ databases">
        <title>Xenophilus mangrovi sp. nov., isolated from soil of Mangrove nature reserve.</title>
        <authorList>
            <person name="Xu S."/>
            <person name="Liu Z."/>
            <person name="Xu Y."/>
        </authorList>
    </citation>
    <scope>NUCLEOTIDE SEQUENCE</scope>
    <source>
        <strain evidence="2">YW8</strain>
    </source>
</reference>
<feature type="region of interest" description="Disordered" evidence="1">
    <location>
        <begin position="1"/>
        <end position="38"/>
    </location>
</feature>
<keyword evidence="3" id="KW-1185">Reference proteome</keyword>
<evidence type="ECO:0000313" key="2">
    <source>
        <dbReference type="EMBL" id="MDA7416601.1"/>
    </source>
</evidence>
<name>A0AAE3T066_9BURK</name>
<evidence type="ECO:0000256" key="1">
    <source>
        <dbReference type="SAM" id="MobiDB-lite"/>
    </source>
</evidence>
<accession>A0AAE3T066</accession>
<proteinExistence type="predicted"/>
<dbReference type="AlphaFoldDB" id="A0AAE3T066"/>
<evidence type="ECO:0000313" key="3">
    <source>
        <dbReference type="Proteomes" id="UP001212602"/>
    </source>
</evidence>
<dbReference type="Proteomes" id="UP001212602">
    <property type="component" value="Unassembled WGS sequence"/>
</dbReference>
<feature type="compositionally biased region" description="Polar residues" evidence="1">
    <location>
        <begin position="1"/>
        <end position="11"/>
    </location>
</feature>
<organism evidence="2 3">
    <name type="scientific">Xenophilus arseniciresistens</name>
    <dbReference type="NCBI Taxonomy" id="1283306"/>
    <lineage>
        <taxon>Bacteria</taxon>
        <taxon>Pseudomonadati</taxon>
        <taxon>Pseudomonadota</taxon>
        <taxon>Betaproteobacteria</taxon>
        <taxon>Burkholderiales</taxon>
        <taxon>Comamonadaceae</taxon>
        <taxon>Xenophilus</taxon>
    </lineage>
</organism>